<dbReference type="PANTHER" id="PTHR47163:SF3">
    <property type="entry name" value="PROTEIN CBG18017"/>
    <property type="match status" value="1"/>
</dbReference>
<feature type="domain" description="ISXO2-like transposase" evidence="1">
    <location>
        <begin position="15"/>
        <end position="96"/>
    </location>
</feature>
<evidence type="ECO:0000313" key="3">
    <source>
        <dbReference type="WBParaSite" id="TREG1_94460.1"/>
    </source>
</evidence>
<accession>A0AA85KKF7</accession>
<reference evidence="3" key="2">
    <citation type="submission" date="2023-11" db="UniProtKB">
        <authorList>
            <consortium name="WormBaseParasite"/>
        </authorList>
    </citation>
    <scope>IDENTIFICATION</scope>
</reference>
<dbReference type="AlphaFoldDB" id="A0AA85KKF7"/>
<keyword evidence="2" id="KW-1185">Reference proteome</keyword>
<evidence type="ECO:0000259" key="1">
    <source>
        <dbReference type="Pfam" id="PF12762"/>
    </source>
</evidence>
<reference evidence="2" key="1">
    <citation type="submission" date="2022-06" db="EMBL/GenBank/DDBJ databases">
        <authorList>
            <person name="Berger JAMES D."/>
            <person name="Berger JAMES D."/>
        </authorList>
    </citation>
    <scope>NUCLEOTIDE SEQUENCE [LARGE SCALE GENOMIC DNA]</scope>
</reference>
<dbReference type="Proteomes" id="UP000050795">
    <property type="component" value="Unassembled WGS sequence"/>
</dbReference>
<dbReference type="InterPro" id="IPR053164">
    <property type="entry name" value="IS1016-like_transposase"/>
</dbReference>
<proteinExistence type="predicted"/>
<evidence type="ECO:0000313" key="2">
    <source>
        <dbReference type="Proteomes" id="UP000050795"/>
    </source>
</evidence>
<dbReference type="PANTHER" id="PTHR47163">
    <property type="entry name" value="DDE_TNP_IS1595 DOMAIN-CONTAINING PROTEIN"/>
    <property type="match status" value="1"/>
</dbReference>
<sequence length="101" mass="11403">MEKITSSLGGEGIFVHMNETVLLKEKYNRSRQRANNVWVIGLYDTCLQKGFVERIPNRKANTLIPIITRPVGQESIVNTDERKGYNSLLSLGYSSQSGPFQ</sequence>
<dbReference type="InterPro" id="IPR024445">
    <property type="entry name" value="Tnp_ISXO2-like"/>
</dbReference>
<protein>
    <recommendedName>
        <fullName evidence="1">ISXO2-like transposase domain-containing protein</fullName>
    </recommendedName>
</protein>
<organism evidence="2 3">
    <name type="scientific">Trichobilharzia regenti</name>
    <name type="common">Nasal bird schistosome</name>
    <dbReference type="NCBI Taxonomy" id="157069"/>
    <lineage>
        <taxon>Eukaryota</taxon>
        <taxon>Metazoa</taxon>
        <taxon>Spiralia</taxon>
        <taxon>Lophotrochozoa</taxon>
        <taxon>Platyhelminthes</taxon>
        <taxon>Trematoda</taxon>
        <taxon>Digenea</taxon>
        <taxon>Strigeidida</taxon>
        <taxon>Schistosomatoidea</taxon>
        <taxon>Schistosomatidae</taxon>
        <taxon>Trichobilharzia</taxon>
    </lineage>
</organism>
<dbReference type="Pfam" id="PF12762">
    <property type="entry name" value="DDE_Tnp_IS1595"/>
    <property type="match status" value="1"/>
</dbReference>
<dbReference type="WBParaSite" id="TREG1_94460.1">
    <property type="protein sequence ID" value="TREG1_94460.1"/>
    <property type="gene ID" value="TREG1_94460"/>
</dbReference>
<name>A0AA85KKF7_TRIRE</name>